<feature type="domain" description="RST" evidence="8">
    <location>
        <begin position="192"/>
        <end position="263"/>
    </location>
</feature>
<feature type="region of interest" description="Disordered" evidence="7">
    <location>
        <begin position="153"/>
        <end position="192"/>
    </location>
</feature>
<gene>
    <name evidence="9" type="ORF">U9M48_007750</name>
</gene>
<dbReference type="GO" id="GO:0003677">
    <property type="term" value="F:DNA binding"/>
    <property type="evidence" value="ECO:0007669"/>
    <property type="project" value="TreeGrafter"/>
</dbReference>
<evidence type="ECO:0000313" key="10">
    <source>
        <dbReference type="Proteomes" id="UP001341281"/>
    </source>
</evidence>
<comment type="function">
    <text evidence="6">TAFs are components of the transcription factor IID (TFIID) complex that is essential for mediating regulation of RNA polymerase transcription.</text>
</comment>
<accession>A0AAQ3WCD7</accession>
<feature type="compositionally biased region" description="Polar residues" evidence="7">
    <location>
        <begin position="472"/>
        <end position="485"/>
    </location>
</feature>
<feature type="compositionally biased region" description="Basic and acidic residues" evidence="7">
    <location>
        <begin position="747"/>
        <end position="757"/>
    </location>
</feature>
<evidence type="ECO:0000313" key="9">
    <source>
        <dbReference type="EMBL" id="WVZ57356.1"/>
    </source>
</evidence>
<sequence length="927" mass="100813">MDPIMKLLEDDEDESLHSGADVEAFTAALNREVEASASASTSVSAPPAVASSSSSSSQPTDHGAGLLPQENKSLLNHGQGQWQDPVKNEIVNKDSQQQEQTHLHSNDQPSRTEMVSQGSDNKLLPSNTPEECDLLKEKQESGNTSQHGIVAQRQPMQQMKSEQTSIVAQQQPMQQLKSQRTPGTNQTNSASTTVKAPVVTFHMLVPILSRHLDKDKDMQVQSIFAKLRKNEVSKEHFLKAIRGIVGDKLLKQAAAQYQMQQTAQAQRNPQTNPSNYSLLNQVAGQQTASSGSVTGDAHKAYPGAHTVPMKQVIGSPRPPQFRPSSSGQMQGNMGYPPSQSNLHKANETGNMSDGKGVHIQNRPPNNSIPVQTMQHHVQRPQTSSPVFGTNSIHARPFPRPIGSSASSFRPQMADSNQRAQLVQGAVTTVAGTVPTRPLVSGNVPTNQSTWQQSANKEQKTNSFAPTAHMNKETVNQTSESSQNSFAAMHAKQVNQAPGSSKAGGGMENQSAKLNASKSLGTTSLSQTQCHGTQEDPKLQIQSSGQAPPAAVSKTPQRKASSGQKKPLEALGSSPPPSSKKQKTSGGFHEQSIDQLNDVTAVSGVNLREEEEQLFSAPKEESRVSEAARKVVQLEEEKLILQNGPLAKKLAEIMRKCNLKVIGTDVERCLSMCVEERLRGFISKIIRFSKQRVDVEKSRHRFYPLSSDVRSHIMRVNREAKEQWDKKQAEDAERIRKQNDGDGNANVDQEKDKNENRASSKHAKTYKEDDDKMRTTAANAAARVAAGGDDMLSKWQLLAERNKQRSEGGDCGVRRSPLTKVARSVSIKDVIAALEREPQMSKSSLLFRLHGRPLAEPVGLNVQPTSDSINITAKTASLEAYLLRGKVEKGPSTGIVPQRSLLDKSLHVFEVDKAAELRADGAGDVGIA</sequence>
<dbReference type="FunFam" id="1.10.20.10:FF:000015">
    <property type="entry name" value="Transcription initiation factor TFIID subunit 4B"/>
    <property type="match status" value="1"/>
</dbReference>
<dbReference type="Pfam" id="PF12174">
    <property type="entry name" value="RST"/>
    <property type="match status" value="1"/>
</dbReference>
<dbReference type="AlphaFoldDB" id="A0AAQ3WCD7"/>
<comment type="similarity">
    <text evidence="2">Belongs to the TAF4 family.</text>
</comment>
<evidence type="ECO:0000256" key="2">
    <source>
        <dbReference type="ARBA" id="ARBA00006178"/>
    </source>
</evidence>
<feature type="compositionally biased region" description="Low complexity" evidence="7">
    <location>
        <begin position="35"/>
        <end position="57"/>
    </location>
</feature>
<feature type="region of interest" description="Disordered" evidence="7">
    <location>
        <begin position="521"/>
        <end position="593"/>
    </location>
</feature>
<dbReference type="GO" id="GO:0046982">
    <property type="term" value="F:protein heterodimerization activity"/>
    <property type="evidence" value="ECO:0007669"/>
    <property type="project" value="InterPro"/>
</dbReference>
<reference evidence="9 10" key="1">
    <citation type="submission" date="2024-02" db="EMBL/GenBank/DDBJ databases">
        <title>High-quality chromosome-scale genome assembly of Pensacola bahiagrass (Paspalum notatum Flugge var. saurae).</title>
        <authorList>
            <person name="Vega J.M."/>
            <person name="Podio M."/>
            <person name="Orjuela J."/>
            <person name="Siena L.A."/>
            <person name="Pessino S.C."/>
            <person name="Combes M.C."/>
            <person name="Mariac C."/>
            <person name="Albertini E."/>
            <person name="Pupilli F."/>
            <person name="Ortiz J.P.A."/>
            <person name="Leblanc O."/>
        </authorList>
    </citation>
    <scope>NUCLEOTIDE SEQUENCE [LARGE SCALE GENOMIC DNA]</scope>
    <source>
        <strain evidence="9">R1</strain>
        <tissue evidence="9">Leaf</tissue>
    </source>
</reference>
<keyword evidence="10" id="KW-1185">Reference proteome</keyword>
<proteinExistence type="inferred from homology"/>
<feature type="compositionally biased region" description="Polar residues" evidence="7">
    <location>
        <begin position="553"/>
        <end position="563"/>
    </location>
</feature>
<feature type="region of interest" description="Disordered" evidence="7">
    <location>
        <begin position="1"/>
        <end position="20"/>
    </location>
</feature>
<feature type="compositionally biased region" description="Polar residues" evidence="7">
    <location>
        <begin position="521"/>
        <end position="531"/>
    </location>
</feature>
<evidence type="ECO:0000256" key="1">
    <source>
        <dbReference type="ARBA" id="ARBA00004123"/>
    </source>
</evidence>
<evidence type="ECO:0000259" key="8">
    <source>
        <dbReference type="PROSITE" id="PS51879"/>
    </source>
</evidence>
<feature type="region of interest" description="Disordered" evidence="7">
    <location>
        <begin position="33"/>
        <end position="129"/>
    </location>
</feature>
<comment type="subcellular location">
    <subcellularLocation>
        <location evidence="1">Nucleus</location>
    </subcellularLocation>
</comment>
<dbReference type="PROSITE" id="PS51879">
    <property type="entry name" value="RST"/>
    <property type="match status" value="1"/>
</dbReference>
<dbReference type="PANTHER" id="PTHR15138">
    <property type="entry name" value="TRANSCRIPTION INITIATION FACTOR TFIID SUBUNIT 4"/>
    <property type="match status" value="1"/>
</dbReference>
<name>A0AAQ3WCD7_PASNO</name>
<evidence type="ECO:0000256" key="4">
    <source>
        <dbReference type="ARBA" id="ARBA00023163"/>
    </source>
</evidence>
<dbReference type="GO" id="GO:0006367">
    <property type="term" value="P:transcription initiation at RNA polymerase II promoter"/>
    <property type="evidence" value="ECO:0007669"/>
    <property type="project" value="TreeGrafter"/>
</dbReference>
<feature type="compositionally biased region" description="Polar residues" evidence="7">
    <location>
        <begin position="362"/>
        <end position="385"/>
    </location>
</feature>
<feature type="compositionally biased region" description="Polar residues" evidence="7">
    <location>
        <begin position="106"/>
        <end position="129"/>
    </location>
</feature>
<keyword evidence="4" id="KW-0804">Transcription</keyword>
<dbReference type="Pfam" id="PF05236">
    <property type="entry name" value="TAF4"/>
    <property type="match status" value="1"/>
</dbReference>
<evidence type="ECO:0000256" key="7">
    <source>
        <dbReference type="SAM" id="MobiDB-lite"/>
    </source>
</evidence>
<dbReference type="InterPro" id="IPR045144">
    <property type="entry name" value="TAF4"/>
</dbReference>
<feature type="region of interest" description="Disordered" evidence="7">
    <location>
        <begin position="312"/>
        <end position="385"/>
    </location>
</feature>
<organism evidence="9 10">
    <name type="scientific">Paspalum notatum var. saurae</name>
    <dbReference type="NCBI Taxonomy" id="547442"/>
    <lineage>
        <taxon>Eukaryota</taxon>
        <taxon>Viridiplantae</taxon>
        <taxon>Streptophyta</taxon>
        <taxon>Embryophyta</taxon>
        <taxon>Tracheophyta</taxon>
        <taxon>Spermatophyta</taxon>
        <taxon>Magnoliopsida</taxon>
        <taxon>Liliopsida</taxon>
        <taxon>Poales</taxon>
        <taxon>Poaceae</taxon>
        <taxon>PACMAD clade</taxon>
        <taxon>Panicoideae</taxon>
        <taxon>Andropogonodae</taxon>
        <taxon>Paspaleae</taxon>
        <taxon>Paspalinae</taxon>
        <taxon>Paspalum</taxon>
    </lineage>
</organism>
<dbReference type="GO" id="GO:0005669">
    <property type="term" value="C:transcription factor TFIID complex"/>
    <property type="evidence" value="ECO:0007669"/>
    <property type="project" value="InterPro"/>
</dbReference>
<dbReference type="Gene3D" id="1.10.20.10">
    <property type="entry name" value="Histone, subunit A"/>
    <property type="match status" value="1"/>
</dbReference>
<dbReference type="EMBL" id="CP144746">
    <property type="protein sequence ID" value="WVZ57356.1"/>
    <property type="molecule type" value="Genomic_DNA"/>
</dbReference>
<feature type="compositionally biased region" description="Polar residues" evidence="7">
    <location>
        <begin position="442"/>
        <end position="464"/>
    </location>
</feature>
<feature type="region of interest" description="Disordered" evidence="7">
    <location>
        <begin position="718"/>
        <end position="771"/>
    </location>
</feature>
<evidence type="ECO:0000256" key="3">
    <source>
        <dbReference type="ARBA" id="ARBA00023015"/>
    </source>
</evidence>
<feature type="region of interest" description="Disordered" evidence="7">
    <location>
        <begin position="436"/>
        <end position="509"/>
    </location>
</feature>
<protein>
    <recommendedName>
        <fullName evidence="8">RST domain-containing protein</fullName>
    </recommendedName>
</protein>
<feature type="compositionally biased region" description="Polar residues" evidence="7">
    <location>
        <begin position="154"/>
        <end position="192"/>
    </location>
</feature>
<feature type="compositionally biased region" description="Polar residues" evidence="7">
    <location>
        <begin position="70"/>
        <end position="82"/>
    </location>
</feature>
<dbReference type="PANTHER" id="PTHR15138:SF24">
    <property type="entry name" value="OS03G0441000 PROTEIN"/>
    <property type="match status" value="1"/>
</dbReference>
<evidence type="ECO:0000256" key="6">
    <source>
        <dbReference type="ARBA" id="ARBA00058775"/>
    </source>
</evidence>
<dbReference type="Proteomes" id="UP001341281">
    <property type="component" value="Chromosome 02"/>
</dbReference>
<feature type="compositionally biased region" description="Polar residues" evidence="7">
    <location>
        <begin position="337"/>
        <end position="351"/>
    </location>
</feature>
<keyword evidence="5" id="KW-0539">Nucleus</keyword>
<feature type="compositionally biased region" description="Basic and acidic residues" evidence="7">
    <location>
        <begin position="718"/>
        <end position="739"/>
    </location>
</feature>
<dbReference type="InterPro" id="IPR022003">
    <property type="entry name" value="RST"/>
</dbReference>
<dbReference type="InterPro" id="IPR007900">
    <property type="entry name" value="TAF4_C"/>
</dbReference>
<dbReference type="CDD" id="cd08045">
    <property type="entry name" value="HFD_TAF4"/>
    <property type="match status" value="1"/>
</dbReference>
<dbReference type="GO" id="GO:0016251">
    <property type="term" value="F:RNA polymerase II general transcription initiation factor activity"/>
    <property type="evidence" value="ECO:0007669"/>
    <property type="project" value="TreeGrafter"/>
</dbReference>
<dbReference type="InterPro" id="IPR009072">
    <property type="entry name" value="Histone-fold"/>
</dbReference>
<keyword evidence="3" id="KW-0805">Transcription regulation</keyword>
<evidence type="ECO:0000256" key="5">
    <source>
        <dbReference type="ARBA" id="ARBA00023242"/>
    </source>
</evidence>